<reference evidence="32" key="2">
    <citation type="submission" date="2025-09" db="UniProtKB">
        <authorList>
            <consortium name="Ensembl"/>
        </authorList>
    </citation>
    <scope>IDENTIFICATION</scope>
</reference>
<feature type="disulfide bond" evidence="25">
    <location>
        <begin position="409"/>
        <end position="423"/>
    </location>
</feature>
<keyword evidence="11" id="KW-0677">Repeat</keyword>
<keyword evidence="9 29" id="KW-0812">Transmembrane</keyword>
<evidence type="ECO:0000256" key="26">
    <source>
        <dbReference type="PROSITE-ProRule" id="PRU00023"/>
    </source>
</evidence>
<evidence type="ECO:0000256" key="25">
    <source>
        <dbReference type="PIRSR" id="PIRSR002279-2"/>
    </source>
</evidence>
<dbReference type="Pfam" id="PF00066">
    <property type="entry name" value="Notch"/>
    <property type="match status" value="3"/>
</dbReference>
<dbReference type="GO" id="GO:0051240">
    <property type="term" value="P:positive regulation of multicellular organismal process"/>
    <property type="evidence" value="ECO:0007669"/>
    <property type="project" value="UniProtKB-ARBA"/>
</dbReference>
<comment type="subcellular location">
    <subcellularLocation>
        <location evidence="2">Cell membrane</location>
        <topology evidence="2">Single-pass type I membrane protein</topology>
    </subcellularLocation>
    <subcellularLocation>
        <location evidence="1">Nucleus</location>
    </subcellularLocation>
    <subcellularLocation>
        <location evidence="3">Secreted</location>
    </subcellularLocation>
</comment>
<dbReference type="FunFam" id="2.10.25.10:FF:000122">
    <property type="entry name" value="Protein crumbs homolog 2"/>
    <property type="match status" value="3"/>
</dbReference>
<dbReference type="Pfam" id="PF07684">
    <property type="entry name" value="NODP"/>
    <property type="match status" value="1"/>
</dbReference>
<dbReference type="InterPro" id="IPR009030">
    <property type="entry name" value="Growth_fac_rcpt_cys_sf"/>
</dbReference>
<feature type="disulfide bond" evidence="27">
    <location>
        <begin position="500"/>
        <end position="509"/>
    </location>
</feature>
<evidence type="ECO:0000256" key="9">
    <source>
        <dbReference type="ARBA" id="ARBA00022692"/>
    </source>
</evidence>
<dbReference type="FunFam" id="2.10.25.10:FF:000327">
    <property type="entry name" value="neurogenic locus notch homolog protein 4"/>
    <property type="match status" value="1"/>
</dbReference>
<evidence type="ECO:0000256" key="12">
    <source>
        <dbReference type="ARBA" id="ARBA00022782"/>
    </source>
</evidence>
<dbReference type="GO" id="GO:0005886">
    <property type="term" value="C:plasma membrane"/>
    <property type="evidence" value="ECO:0007669"/>
    <property type="project" value="UniProtKB-SubCell"/>
</dbReference>
<keyword evidence="12" id="KW-0221">Differentiation</keyword>
<dbReference type="Pfam" id="PF12796">
    <property type="entry name" value="Ank_2"/>
    <property type="match status" value="2"/>
</dbReference>
<sequence length="2229" mass="238686">MKGGSLGRWGLREGLSEETVSWLGGLGGERGGFLGRVGVRGQGDGGRRLMEERGGVAGGFEPLSHPLPPPGQDCSLPDACANKPCANGGRCTNWSGRYNCTCPPGYQGRNCRGDVDECRTPGLCQHAGTCLNTPGSFRCQCQAGYMGPLCESVSVPCAPSQCLNGGTCRQTGEFTYECACLPGEKLVGSCPGYQLRWKETITPLGQWLVHPVSLPLPAGFEGQNCEINIDDCPGHKCMNGGTCVDGVNTYNCQCPPEWTGQFCTEDVDECQLQPNACHNGGTCFNTNGGHTCVCVNGWMGESCSENIDDCATAVCFNGATCHDRVASFYCACPMGKTGTRWGRELPHGQDGYSLGEGAQCDLSPLGGRTDIFPSMLRGGAGMNHTDLLFSGFEGPLCERNVDDCSPDPCHHGTCLDGIASFTCSCTAGYTGYRCENQINECHSNPCQHGGKCIDLNGFHCLCPEGWAGTNCDMNRNECESNPCQHGGSCTDYVNGYRCKCKEGFQGTYCQTNIDDCASGPCLNQGTCIDGIASYTCLCDLPYTGSMCQIDIDECASTPCQNGAKCVDRPNAYECRCTEGERLGPAVASAEPACPHPGIGEISVQYSETFPNSENCWVMELATWGGWGSPSWVISEPGWTSLCPRSCRERGSCLGAGAGLDGGVSVCDAVGRGDPRCHIDINECDLNPCRNWGTCANLLGSYSCACRPGYTGTNCETDIDDCAPNPCLNGGSCQDSVSAFSCTCLPGFTGLHCAAEINECLSSPCRNGATCTDYVNSYTCSCAPGWAGLHCEHNIQECTDSSCFNGGTCLDGVNAYTCRCRAGFTGSHCQYEIDECQSQPCLNGGVCQDGVESFRCSCPQGYTGAQCQTLLNLCSRSPCQNGGRCAQTGTALSCECPGGWTGRYCDIPNVSCDVVAKQRGTEVCHYGGRCVDAGNTHYCICKTSYTGSYCESEVNHCQPSVCRNGGTCRSFVGGYLCECPAGFEGKNCDYDIDECQSRPCQNGGSCIDLIGRYICSCPPGTLGVLCEINEDDCSVGSSSRVPKCLNNGTCVDRVGGYRCNCPPGYTGERCEGDINECLSEPCHPHNTLDCVQETSGFQCLCKPGYTGRHCQSIVNACELHPCQNGGQCKLAVNMPLGYTCHCPSSYSGLNCERNVLSCRELTCSNGGSCRHSPLGARCSCMLGWTGLDCRVRANSSCASLPCQNGGACRETRSPPYYQCLCLGDFTGSQCQAPPPQLQPPPRVPQPHCPREECTAKAGDGYCDKECNTPGCKWDGGDCSLLVGNPWEQCETHECYQYFNNSQCDEVCNSPQCLYDNFDCRGRERTCNPVYEKYCSDHFADGKCDYGCNTEECGWDGLDCAEEVPEHLADGVLVVIVLLPPEELIRTSTTFLQKLSAILRTSLRFRLDENGNCMIQPYYGPGHRHRRELAPEVIGSEVTLEIDNRLCFQASDKCFPDTQSAADYLAALSAVERLEFPYTIKAVHGEKVIPEPPDPLRLLPLVVVAGVILLVILVLGVLVARRKREHSTLWFPEGFTLKKENSNKNRREPVGQDALGMKSIGKGESLIGDRAEDWLSAECPEAKRLKVEEPGADSEEPVDCRQWTQHHLVAADIRMPPSMALTPPQGEFDSDCMDVNVRGPDGFTPLMLASFCGGGVEMDLTEEEEVDESSANIISDLICQGANLSAQTDRTGETALHLAARYARADAAKRLLDAGADTNAQDNTGRTPLHAAVTADAQGVFQILIRNRSTDLDARMGDGSTALILAARLAVEGMVEELIACHADVNAVDELGKSALHWAAAVNNMEATIALLKNGANKDMQDSKEETPLFLAAREGSYEAAKILLDHFANREITDHMDRLPRDVAQERLHHDIVRLLDDYNTVRSPQGVLSSGHTLSPLMCPPNSFLPGLKPTPQGKKSRRPSAKSVAAGSSASLAREGKEGKGRGKKLNLECQGALLESSVTLSPVDSLDSPYMPNPASPGVFHATSVPSTPMVHGMMETPFAVSLARLSDLGDATLLSMNRLSVPPGRVGLSLGMVSPVAMPFDWHTRVPTSQCQPVIGVVHPAASHPNLHQPGPAFAQGLLLSNHMALAHSSQQALPTPAPAKEPAQPMPPPAPAMRAGQPVSPAEAQGATRPGQPQYLTGPGVEDYPTPPSQHSYTQGQDVTPKHFLHPPSEHPYLTPSPESPEQWGSPSPHSLSDWSESTPSPVVLGPSHTQLSGAEPPAKMQVFA</sequence>
<feature type="repeat" description="ANK" evidence="26">
    <location>
        <begin position="1789"/>
        <end position="1821"/>
    </location>
</feature>
<dbReference type="InterPro" id="IPR051355">
    <property type="entry name" value="Notch/Slit_guidance"/>
</dbReference>
<dbReference type="Pfam" id="PF07645">
    <property type="entry name" value="EGF_CA"/>
    <property type="match status" value="4"/>
</dbReference>
<feature type="binding site" evidence="24">
    <location>
        <position position="454"/>
    </location>
    <ligand>
        <name>Ca(2+)</name>
        <dbReference type="ChEBI" id="CHEBI:29108"/>
        <label>3</label>
    </ligand>
</feature>
<feature type="region of interest" description="Disordered" evidence="28">
    <location>
        <begin position="1901"/>
        <end position="1945"/>
    </location>
</feature>
<evidence type="ECO:0000256" key="29">
    <source>
        <dbReference type="SAM" id="Phobius"/>
    </source>
</evidence>
<dbReference type="CDD" id="cd00054">
    <property type="entry name" value="EGF_CA"/>
    <property type="match status" value="21"/>
</dbReference>
<dbReference type="SMART" id="SM00248">
    <property type="entry name" value="ANK"/>
    <property type="match status" value="6"/>
</dbReference>
<dbReference type="SUPFAM" id="SSF90193">
    <property type="entry name" value="Notch domain"/>
    <property type="match status" value="3"/>
</dbReference>
<dbReference type="FunFam" id="2.10.25.10:FF:000031">
    <property type="entry name" value="neurogenic locus notch homolog protein 3"/>
    <property type="match status" value="1"/>
</dbReference>
<evidence type="ECO:0000256" key="23">
    <source>
        <dbReference type="ARBA" id="ARBA00023242"/>
    </source>
</evidence>
<feature type="disulfide bond" evidence="27">
    <location>
        <begin position="1100"/>
        <end position="1109"/>
    </location>
</feature>
<dbReference type="SMART" id="SM01338">
    <property type="entry name" value="NOD"/>
    <property type="match status" value="1"/>
</dbReference>
<dbReference type="PRINTS" id="PR00010">
    <property type="entry name" value="EGFBLOOD"/>
</dbReference>
<dbReference type="GO" id="GO:0038023">
    <property type="term" value="F:signaling receptor activity"/>
    <property type="evidence" value="ECO:0007669"/>
    <property type="project" value="InterPro"/>
</dbReference>
<dbReference type="GO" id="GO:0043235">
    <property type="term" value="C:receptor complex"/>
    <property type="evidence" value="ECO:0007669"/>
    <property type="project" value="TreeGrafter"/>
</dbReference>
<feature type="disulfide bond" evidence="27">
    <location>
        <begin position="1179"/>
        <end position="1188"/>
    </location>
</feature>
<feature type="binding site" evidence="24">
    <location>
        <position position="440"/>
    </location>
    <ligand>
        <name>Ca(2+)</name>
        <dbReference type="ChEBI" id="CHEBI:29108"/>
        <label>3</label>
    </ligand>
</feature>
<dbReference type="InterPro" id="IPR000800">
    <property type="entry name" value="Notch_dom"/>
</dbReference>
<feature type="compositionally biased region" description="Polar residues" evidence="28">
    <location>
        <begin position="2187"/>
        <end position="2205"/>
    </location>
</feature>
<dbReference type="InterPro" id="IPR000742">
    <property type="entry name" value="EGF"/>
</dbReference>
<evidence type="ECO:0000256" key="19">
    <source>
        <dbReference type="ARBA" id="ARBA00023159"/>
    </source>
</evidence>
<dbReference type="InterPro" id="IPR049883">
    <property type="entry name" value="NOTCH1_EGF-like"/>
</dbReference>
<evidence type="ECO:0000256" key="4">
    <source>
        <dbReference type="ARBA" id="ARBA00005847"/>
    </source>
</evidence>
<dbReference type="SMART" id="SM00181">
    <property type="entry name" value="EGF"/>
    <property type="match status" value="25"/>
</dbReference>
<evidence type="ECO:0000256" key="5">
    <source>
        <dbReference type="ARBA" id="ARBA00022473"/>
    </source>
</evidence>
<dbReference type="GO" id="GO:0005576">
    <property type="term" value="C:extracellular region"/>
    <property type="evidence" value="ECO:0007669"/>
    <property type="project" value="UniProtKB-SubCell"/>
</dbReference>
<keyword evidence="5" id="KW-0217">Developmental protein</keyword>
<feature type="disulfide bond" evidence="27">
    <location>
        <begin position="1141"/>
        <end position="1150"/>
    </location>
</feature>
<organism evidence="32 33">
    <name type="scientific">Sphenodon punctatus</name>
    <name type="common">Tuatara</name>
    <name type="synonym">Hatteria punctata</name>
    <dbReference type="NCBI Taxonomy" id="8508"/>
    <lineage>
        <taxon>Eukaryota</taxon>
        <taxon>Metazoa</taxon>
        <taxon>Chordata</taxon>
        <taxon>Craniata</taxon>
        <taxon>Vertebrata</taxon>
        <taxon>Euteleostomi</taxon>
        <taxon>Lepidosauria</taxon>
        <taxon>Sphenodontia</taxon>
        <taxon>Sphenodontidae</taxon>
        <taxon>Sphenodon</taxon>
    </lineage>
</organism>
<feature type="domain" description="EGF-like" evidence="30">
    <location>
        <begin position="153"/>
        <end position="191"/>
    </location>
</feature>
<dbReference type="InterPro" id="IPR035993">
    <property type="entry name" value="Notch-like_dom_sf"/>
</dbReference>
<feature type="domain" description="LNR" evidence="31">
    <location>
        <begin position="1325"/>
        <end position="1364"/>
    </location>
</feature>
<keyword evidence="13" id="KW-0914">Notch signaling pathway</keyword>
<feature type="repeat" description="ANK" evidence="26">
    <location>
        <begin position="1756"/>
        <end position="1788"/>
    </location>
</feature>
<feature type="disulfide bond" evidence="27">
    <location>
        <begin position="940"/>
        <end position="949"/>
    </location>
</feature>
<keyword evidence="20" id="KW-0804">Transcription</keyword>
<dbReference type="Gene3D" id="3.30.300.320">
    <property type="match status" value="1"/>
</dbReference>
<dbReference type="GO" id="GO:0050793">
    <property type="term" value="P:regulation of developmental process"/>
    <property type="evidence" value="ECO:0007669"/>
    <property type="project" value="InterPro"/>
</dbReference>
<dbReference type="Pfam" id="PF12661">
    <property type="entry name" value="hEGF"/>
    <property type="match status" value="6"/>
</dbReference>
<evidence type="ECO:0000256" key="20">
    <source>
        <dbReference type="ARBA" id="ARBA00023163"/>
    </source>
</evidence>
<feature type="disulfide bond" evidence="25 27">
    <location>
        <begin position="462"/>
        <end position="471"/>
    </location>
</feature>
<feature type="domain" description="EGF-like" evidence="30">
    <location>
        <begin position="266"/>
        <end position="304"/>
    </location>
</feature>
<keyword evidence="19" id="KW-0010">Activator</keyword>
<feature type="domain" description="EGF-like" evidence="30">
    <location>
        <begin position="76"/>
        <end position="112"/>
    </location>
</feature>
<comment type="similarity">
    <text evidence="4">Belongs to the NOTCH family.</text>
</comment>
<feature type="disulfide bond" evidence="27">
    <location>
        <begin position="1201"/>
        <end position="1218"/>
    </location>
</feature>
<dbReference type="InterPro" id="IPR010660">
    <property type="entry name" value="Notch_NOD_dom"/>
</dbReference>
<dbReference type="Gene3D" id="2.10.25.10">
    <property type="entry name" value="Laminin"/>
    <property type="match status" value="25"/>
</dbReference>
<dbReference type="PROSITE" id="PS50026">
    <property type="entry name" value="EGF_3"/>
    <property type="match status" value="25"/>
</dbReference>
<feature type="domain" description="EGF-like" evidence="30">
    <location>
        <begin position="400"/>
        <end position="435"/>
    </location>
</feature>
<evidence type="ECO:0000313" key="32">
    <source>
        <dbReference type="Ensembl" id="ENSSPUP00000001396.1"/>
    </source>
</evidence>
<feature type="disulfide bond" evidence="27">
    <location>
        <begin position="743"/>
        <end position="752"/>
    </location>
</feature>
<evidence type="ECO:0000256" key="21">
    <source>
        <dbReference type="ARBA" id="ARBA00023170"/>
    </source>
</evidence>
<feature type="compositionally biased region" description="Pro residues" evidence="28">
    <location>
        <begin position="2099"/>
        <end position="2115"/>
    </location>
</feature>
<dbReference type="FunFam" id="2.10.25.10:FF:000146">
    <property type="entry name" value="Putative neurogenic locus notch"/>
    <property type="match status" value="1"/>
</dbReference>
<dbReference type="Proteomes" id="UP000694392">
    <property type="component" value="Unplaced"/>
</dbReference>
<evidence type="ECO:0000256" key="16">
    <source>
        <dbReference type="ARBA" id="ARBA00023043"/>
    </source>
</evidence>
<evidence type="ECO:0000256" key="7">
    <source>
        <dbReference type="ARBA" id="ARBA00022525"/>
    </source>
</evidence>
<feature type="region of interest" description="Disordered" evidence="28">
    <location>
        <begin position="2091"/>
        <end position="2229"/>
    </location>
</feature>
<dbReference type="SMART" id="SM00004">
    <property type="entry name" value="NL"/>
    <property type="match status" value="3"/>
</dbReference>
<dbReference type="InterPro" id="IPR018097">
    <property type="entry name" value="EGF_Ca-bd_CS"/>
</dbReference>
<evidence type="ECO:0000256" key="14">
    <source>
        <dbReference type="ARBA" id="ARBA00022989"/>
    </source>
</evidence>
<dbReference type="InterPro" id="IPR022331">
    <property type="entry name" value="Notch_3"/>
</dbReference>
<keyword evidence="7" id="KW-0964">Secreted</keyword>
<dbReference type="PROSITE" id="PS50297">
    <property type="entry name" value="ANK_REP_REGION"/>
    <property type="match status" value="3"/>
</dbReference>
<feature type="domain" description="EGF-like" evidence="30">
    <location>
        <begin position="952"/>
        <end position="988"/>
    </location>
</feature>
<feature type="binding site" evidence="24">
    <location>
        <position position="416"/>
    </location>
    <ligand>
        <name>Ca(2+)</name>
        <dbReference type="ChEBI" id="CHEBI:29108"/>
        <label>2</label>
    </ligand>
</feature>
<feature type="domain" description="EGF-like" evidence="30">
    <location>
        <begin position="1028"/>
        <end position="1070"/>
    </location>
</feature>
<dbReference type="SMART" id="SM00179">
    <property type="entry name" value="EGF_CA"/>
    <property type="match status" value="24"/>
</dbReference>
<dbReference type="InterPro" id="IPR000152">
    <property type="entry name" value="EGF-type_Asp/Asn_hydroxyl_site"/>
</dbReference>
<dbReference type="SMART" id="SM01334">
    <property type="entry name" value="DUF3454"/>
    <property type="match status" value="1"/>
</dbReference>
<evidence type="ECO:0000256" key="17">
    <source>
        <dbReference type="ARBA" id="ARBA00023136"/>
    </source>
</evidence>
<dbReference type="InterPro" id="IPR013032">
    <property type="entry name" value="EGF-like_CS"/>
</dbReference>
<keyword evidence="14 29" id="KW-1133">Transmembrane helix</keyword>
<dbReference type="InterPro" id="IPR024600">
    <property type="entry name" value="Notch_C"/>
</dbReference>
<feature type="disulfide bond" evidence="27">
    <location>
        <begin position="294"/>
        <end position="303"/>
    </location>
</feature>
<feature type="disulfide bond" evidence="25 27">
    <location>
        <begin position="425"/>
        <end position="434"/>
    </location>
</feature>
<feature type="domain" description="EGF-like" evidence="30">
    <location>
        <begin position="717"/>
        <end position="753"/>
    </location>
</feature>
<feature type="disulfide bond" evidence="27">
    <location>
        <begin position="857"/>
        <end position="866"/>
    </location>
</feature>
<dbReference type="Pfam" id="PF00008">
    <property type="entry name" value="EGF"/>
    <property type="match status" value="11"/>
</dbReference>
<evidence type="ECO:0000313" key="33">
    <source>
        <dbReference type="Proteomes" id="UP000694392"/>
    </source>
</evidence>
<evidence type="ECO:0000256" key="15">
    <source>
        <dbReference type="ARBA" id="ARBA00023015"/>
    </source>
</evidence>
<keyword evidence="21" id="KW-0675">Receptor</keyword>
<feature type="compositionally biased region" description="Polar residues" evidence="28">
    <location>
        <begin position="2153"/>
        <end position="2162"/>
    </location>
</feature>
<dbReference type="SMART" id="SM01339">
    <property type="entry name" value="NODP"/>
    <property type="match status" value="1"/>
</dbReference>
<feature type="disulfide bond" evidence="27">
    <location>
        <begin position="1016"/>
        <end position="1025"/>
    </location>
</feature>
<evidence type="ECO:0000256" key="1">
    <source>
        <dbReference type="ARBA" id="ARBA00004123"/>
    </source>
</evidence>
<feature type="domain" description="EGF-like" evidence="30">
    <location>
        <begin position="1112"/>
        <end position="1151"/>
    </location>
</feature>
<feature type="domain" description="EGF-like" evidence="30">
    <location>
        <begin position="228"/>
        <end position="264"/>
    </location>
</feature>
<dbReference type="PANTHER" id="PTHR45836:SF17">
    <property type="entry name" value="NEUROGENIC LOCUS NOTCH HOMOLOG PROTEIN 3"/>
    <property type="match status" value="1"/>
</dbReference>
<keyword evidence="8 27" id="KW-0245">EGF-like domain</keyword>
<dbReference type="FunFam" id="3.30.300.320:FF:000001">
    <property type="entry name" value="Neurogenic locus notch 1"/>
    <property type="match status" value="1"/>
</dbReference>
<dbReference type="SUPFAM" id="SSF57184">
    <property type="entry name" value="Growth factor receptor domain"/>
    <property type="match status" value="2"/>
</dbReference>
<dbReference type="Ensembl" id="ENSSPUT00000001476.1">
    <property type="protein sequence ID" value="ENSSPUP00000001396.1"/>
    <property type="gene ID" value="ENSSPUG00000000802.1"/>
</dbReference>
<feature type="disulfide bond" evidence="27">
    <location>
        <begin position="1081"/>
        <end position="1098"/>
    </location>
</feature>
<feature type="domain" description="EGF-like" evidence="30">
    <location>
        <begin position="1072"/>
        <end position="1110"/>
    </location>
</feature>
<feature type="disulfide bond" evidence="27">
    <location>
        <begin position="705"/>
        <end position="714"/>
    </location>
</feature>
<feature type="disulfide bond" evidence="27">
    <location>
        <begin position="1220"/>
        <end position="1229"/>
    </location>
</feature>
<dbReference type="PROSITE" id="PS50258">
    <property type="entry name" value="LNR"/>
    <property type="match status" value="2"/>
</dbReference>
<feature type="disulfide bond" evidence="25 27">
    <location>
        <begin position="404"/>
        <end position="414"/>
    </location>
</feature>
<evidence type="ECO:0000256" key="13">
    <source>
        <dbReference type="ARBA" id="ARBA00022976"/>
    </source>
</evidence>
<dbReference type="GO" id="GO:0005634">
    <property type="term" value="C:nucleus"/>
    <property type="evidence" value="ECO:0007669"/>
    <property type="project" value="UniProtKB-SubCell"/>
</dbReference>
<accession>A0A8D0G7V2</accession>
<feature type="disulfide bond" evidence="27">
    <location>
        <begin position="895"/>
        <end position="904"/>
    </location>
</feature>
<evidence type="ECO:0000256" key="11">
    <source>
        <dbReference type="ARBA" id="ARBA00022737"/>
    </source>
</evidence>
<feature type="disulfide bond" evidence="27">
    <location>
        <begin position="1060"/>
        <end position="1069"/>
    </location>
</feature>
<dbReference type="GO" id="GO:0009986">
    <property type="term" value="C:cell surface"/>
    <property type="evidence" value="ECO:0007669"/>
    <property type="project" value="TreeGrafter"/>
</dbReference>
<feature type="disulfide bond" evidence="27">
    <location>
        <begin position="781"/>
        <end position="790"/>
    </location>
</feature>
<feature type="domain" description="EGF-like" evidence="30">
    <location>
        <begin position="914"/>
        <end position="950"/>
    </location>
</feature>
<feature type="domain" description="EGF-like" evidence="30">
    <location>
        <begin position="437"/>
        <end position="472"/>
    </location>
</feature>
<evidence type="ECO:0000256" key="2">
    <source>
        <dbReference type="ARBA" id="ARBA00004251"/>
    </source>
</evidence>
<dbReference type="FunFam" id="2.10.25.10:FF:000455">
    <property type="entry name" value="neurogenic locus notch homolog protein 3"/>
    <property type="match status" value="1"/>
</dbReference>
<evidence type="ECO:0000256" key="28">
    <source>
        <dbReference type="SAM" id="MobiDB-lite"/>
    </source>
</evidence>
<keyword evidence="17 29" id="KW-0472">Membrane</keyword>
<keyword evidence="33" id="KW-1185">Reference proteome</keyword>
<feature type="domain" description="EGF-like" evidence="30">
    <location>
        <begin position="512"/>
        <end position="548"/>
    </location>
</feature>
<feature type="disulfide bond" evidence="25">
    <location>
        <begin position="446"/>
        <end position="460"/>
    </location>
</feature>
<feature type="disulfide bond" evidence="27">
    <location>
        <begin position="254"/>
        <end position="263"/>
    </location>
</feature>
<dbReference type="PIRSF" id="PIRSF002279">
    <property type="entry name" value="Notch"/>
    <property type="match status" value="1"/>
</dbReference>
<dbReference type="GO" id="GO:0005509">
    <property type="term" value="F:calcium ion binding"/>
    <property type="evidence" value="ECO:0007669"/>
    <property type="project" value="InterPro"/>
</dbReference>
<dbReference type="SUPFAM" id="SSF48403">
    <property type="entry name" value="Ankyrin repeat"/>
    <property type="match status" value="1"/>
</dbReference>
<keyword evidence="10" id="KW-0732">Signal</keyword>
<name>A0A8D0G7V2_SPHPU</name>
<evidence type="ECO:0000259" key="30">
    <source>
        <dbReference type="PROSITE" id="PS50026"/>
    </source>
</evidence>
<dbReference type="FunFam" id="2.10.25.10:FF:000125">
    <property type="entry name" value="Neurogenic locus notch protein-like"/>
    <property type="match status" value="1"/>
</dbReference>
<feature type="domain" description="EGF-like" evidence="30">
    <location>
        <begin position="679"/>
        <end position="715"/>
    </location>
</feature>
<evidence type="ECO:0000256" key="27">
    <source>
        <dbReference type="PROSITE-ProRule" id="PRU00076"/>
    </source>
</evidence>
<feature type="compositionally biased region" description="Low complexity" evidence="28">
    <location>
        <begin position="1922"/>
        <end position="1934"/>
    </location>
</feature>
<feature type="domain" description="EGF-like" evidence="30">
    <location>
        <begin position="869"/>
        <end position="905"/>
    </location>
</feature>
<evidence type="ECO:0000259" key="31">
    <source>
        <dbReference type="PROSITE" id="PS50258"/>
    </source>
</evidence>
<keyword evidence="6" id="KW-1003">Cell membrane</keyword>
<evidence type="ECO:0000256" key="10">
    <source>
        <dbReference type="ARBA" id="ARBA00022729"/>
    </source>
</evidence>
<feature type="domain" description="EGF-like" evidence="30">
    <location>
        <begin position="1153"/>
        <end position="1189"/>
    </location>
</feature>
<dbReference type="PROSITE" id="PS00022">
    <property type="entry name" value="EGF_1"/>
    <property type="match status" value="22"/>
</dbReference>
<keyword evidence="24" id="KW-0106">Calcium</keyword>
<feature type="domain" description="EGF-like" evidence="30">
    <location>
        <begin position="1192"/>
        <end position="1230"/>
    </location>
</feature>
<keyword evidence="23" id="KW-0539">Nucleus</keyword>
<keyword evidence="15" id="KW-0805">Transcription regulation</keyword>
<dbReference type="PROSITE" id="PS50088">
    <property type="entry name" value="ANK_REPEAT"/>
    <property type="match status" value="4"/>
</dbReference>
<evidence type="ECO:0000256" key="24">
    <source>
        <dbReference type="PIRSR" id="PIRSR002279-1"/>
    </source>
</evidence>
<feature type="domain" description="EGF-like" evidence="30">
    <location>
        <begin position="990"/>
        <end position="1026"/>
    </location>
</feature>
<feature type="repeat" description="ANK" evidence="26">
    <location>
        <begin position="1689"/>
        <end position="1721"/>
    </location>
</feature>
<dbReference type="SUPFAM" id="SSF57196">
    <property type="entry name" value="EGF/Laminin"/>
    <property type="match status" value="18"/>
</dbReference>
<dbReference type="FunFam" id="2.10.25.10:FF:000092">
    <property type="entry name" value="Neurogenic locus notch protein 1"/>
    <property type="match status" value="1"/>
</dbReference>
<keyword evidence="24" id="KW-0479">Metal-binding</keyword>
<dbReference type="FunFam" id="1.25.40.20:FF:000005">
    <property type="entry name" value="Neurogenic locus notch 1"/>
    <property type="match status" value="1"/>
</dbReference>
<dbReference type="GO" id="GO:0007219">
    <property type="term" value="P:Notch signaling pathway"/>
    <property type="evidence" value="ECO:0007669"/>
    <property type="project" value="UniProtKB-KW"/>
</dbReference>
<keyword evidence="18 25" id="KW-1015">Disulfide bond</keyword>
<dbReference type="PROSITE" id="PS00010">
    <property type="entry name" value="ASX_HYDROXYL"/>
    <property type="match status" value="15"/>
</dbReference>
<comment type="caution">
    <text evidence="27">Lacks conserved residue(s) required for the propagation of feature annotation.</text>
</comment>
<dbReference type="PRINTS" id="PR01452">
    <property type="entry name" value="LNOTCHREPEAT"/>
</dbReference>
<feature type="domain" description="EGF-like" evidence="30">
    <location>
        <begin position="474"/>
        <end position="510"/>
    </location>
</feature>
<keyword evidence="22" id="KW-0325">Glycoprotein</keyword>
<dbReference type="FunFam" id="2.10.25.10:FF:000173">
    <property type="entry name" value="Neurogenic locus notch protein 2"/>
    <property type="match status" value="2"/>
</dbReference>
<evidence type="ECO:0000256" key="3">
    <source>
        <dbReference type="ARBA" id="ARBA00004613"/>
    </source>
</evidence>
<dbReference type="Pfam" id="PF06816">
    <property type="entry name" value="NOD"/>
    <property type="match status" value="1"/>
</dbReference>
<feature type="disulfide bond" evidence="27">
    <location>
        <begin position="978"/>
        <end position="987"/>
    </location>
</feature>
<evidence type="ECO:0000256" key="8">
    <source>
        <dbReference type="ARBA" id="ARBA00022536"/>
    </source>
</evidence>
<dbReference type="InterPro" id="IPR002110">
    <property type="entry name" value="Ankyrin_rpt"/>
</dbReference>
<dbReference type="FunFam" id="2.10.25.10:FF:000080">
    <property type="entry name" value="Neurogenic locus notch 1"/>
    <property type="match status" value="2"/>
</dbReference>
<reference evidence="32" key="1">
    <citation type="submission" date="2025-08" db="UniProtKB">
        <authorList>
            <consortium name="Ensembl"/>
        </authorList>
    </citation>
    <scope>IDENTIFICATION</scope>
</reference>
<feature type="domain" description="LNR" evidence="31">
    <location>
        <begin position="1247"/>
        <end position="1287"/>
    </location>
</feature>
<keyword evidence="16 26" id="KW-0040">ANK repeat</keyword>
<feature type="disulfide bond" evidence="27">
    <location>
        <begin position="102"/>
        <end position="111"/>
    </location>
</feature>
<evidence type="ECO:0000256" key="18">
    <source>
        <dbReference type="ARBA" id="ARBA00023157"/>
    </source>
</evidence>
<dbReference type="GO" id="GO:0007411">
    <property type="term" value="P:axon guidance"/>
    <property type="evidence" value="ECO:0007669"/>
    <property type="project" value="TreeGrafter"/>
</dbReference>
<dbReference type="InterPro" id="IPR011656">
    <property type="entry name" value="Notch_NODP_dom"/>
</dbReference>
<dbReference type="FunFam" id="2.10.25.10:FF:000045">
    <property type="entry name" value="Slit guidance ligand 2"/>
    <property type="match status" value="1"/>
</dbReference>
<dbReference type="InterPro" id="IPR001881">
    <property type="entry name" value="EGF-like_Ca-bd_dom"/>
</dbReference>
<feature type="repeat" description="ANK" evidence="26">
    <location>
        <begin position="1822"/>
        <end position="1854"/>
    </location>
</feature>
<dbReference type="Gene3D" id="1.25.40.20">
    <property type="entry name" value="Ankyrin repeat-containing domain"/>
    <property type="match status" value="1"/>
</dbReference>
<feature type="disulfide bond" evidence="27">
    <location>
        <begin position="141"/>
        <end position="150"/>
    </location>
</feature>
<feature type="binding site" evidence="24">
    <location>
        <position position="401"/>
    </location>
    <ligand>
        <name>Ca(2+)</name>
        <dbReference type="ChEBI" id="CHEBI:29108"/>
        <label>2</label>
    </ligand>
</feature>
<dbReference type="PANTHER" id="PTHR45836">
    <property type="entry name" value="SLIT HOMOLOG"/>
    <property type="match status" value="1"/>
</dbReference>
<dbReference type="PRINTS" id="PR01983">
    <property type="entry name" value="NOTCH"/>
</dbReference>
<feature type="domain" description="EGF-like" evidence="30">
    <location>
        <begin position="831"/>
        <end position="867"/>
    </location>
</feature>
<proteinExistence type="inferred from homology"/>
<feature type="domain" description="EGF-like" evidence="30">
    <location>
        <begin position="550"/>
        <end position="586"/>
    </location>
</feature>
<dbReference type="GO" id="GO:0006355">
    <property type="term" value="P:regulation of DNA-templated transcription"/>
    <property type="evidence" value="ECO:0007669"/>
    <property type="project" value="InterPro"/>
</dbReference>
<dbReference type="FunFam" id="2.10.25.10:FF:000060">
    <property type="entry name" value="Neurogenic locus notch protein 1"/>
    <property type="match status" value="1"/>
</dbReference>
<dbReference type="PRINTS" id="PR01986">
    <property type="entry name" value="NOTCH3"/>
</dbReference>
<dbReference type="PROSITE" id="PS01187">
    <property type="entry name" value="EGF_CA"/>
    <property type="match status" value="7"/>
</dbReference>
<feature type="disulfide bond" evidence="27">
    <location>
        <begin position="819"/>
        <end position="828"/>
    </location>
</feature>
<dbReference type="GO" id="GO:0050877">
    <property type="term" value="P:nervous system process"/>
    <property type="evidence" value="ECO:0007669"/>
    <property type="project" value="UniProtKB-ARBA"/>
</dbReference>
<dbReference type="PROSITE" id="PS01186">
    <property type="entry name" value="EGF_2"/>
    <property type="match status" value="17"/>
</dbReference>
<gene>
    <name evidence="32" type="primary">NOTCH3</name>
</gene>
<dbReference type="InterPro" id="IPR036770">
    <property type="entry name" value="Ankyrin_rpt-contain_sf"/>
</dbReference>
<dbReference type="GeneTree" id="ENSGT00940000160234"/>
<dbReference type="InterPro" id="IPR008297">
    <property type="entry name" value="Notch"/>
</dbReference>
<feature type="transmembrane region" description="Helical" evidence="29">
    <location>
        <begin position="1496"/>
        <end position="1518"/>
    </location>
</feature>
<protein>
    <submittedName>
        <fullName evidence="32">Notch receptor 3</fullName>
    </submittedName>
</protein>
<feature type="domain" description="EGF-like" evidence="30">
    <location>
        <begin position="755"/>
        <end position="791"/>
    </location>
</feature>
<dbReference type="FunFam" id="2.10.25.10:FF:000004">
    <property type="entry name" value="Neurogenic locus notch 1"/>
    <property type="match status" value="4"/>
</dbReference>
<feature type="domain" description="EGF-like" evidence="30">
    <location>
        <begin position="793"/>
        <end position="829"/>
    </location>
</feature>
<dbReference type="Gene3D" id="3.30.70.3310">
    <property type="match status" value="1"/>
</dbReference>
<feature type="disulfide bond" evidence="25">
    <location>
        <begin position="441"/>
        <end position="452"/>
    </location>
</feature>
<evidence type="ECO:0000256" key="22">
    <source>
        <dbReference type="ARBA" id="ARBA00023180"/>
    </source>
</evidence>
<evidence type="ECO:0000256" key="6">
    <source>
        <dbReference type="ARBA" id="ARBA00022475"/>
    </source>
</evidence>
<feature type="disulfide bond" evidence="27">
    <location>
        <begin position="538"/>
        <end position="547"/>
    </location>
</feature>
<feature type="domain" description="EGF-like" evidence="30">
    <location>
        <begin position="306"/>
        <end position="342"/>
    </location>
</feature>
<feature type="domain" description="EGF-like" evidence="30">
    <location>
        <begin position="114"/>
        <end position="151"/>
    </location>
</feature>